<organism evidence="3 4">
    <name type="scientific">Acaryochloris thomasi RCC1774</name>
    <dbReference type="NCBI Taxonomy" id="1764569"/>
    <lineage>
        <taxon>Bacteria</taxon>
        <taxon>Bacillati</taxon>
        <taxon>Cyanobacteriota</taxon>
        <taxon>Cyanophyceae</taxon>
        <taxon>Acaryochloridales</taxon>
        <taxon>Acaryochloridaceae</taxon>
        <taxon>Acaryochloris</taxon>
        <taxon>Acaryochloris thomasi</taxon>
    </lineage>
</organism>
<feature type="transmembrane region" description="Helical" evidence="2">
    <location>
        <begin position="45"/>
        <end position="64"/>
    </location>
</feature>
<feature type="transmembrane region" description="Helical" evidence="2">
    <location>
        <begin position="21"/>
        <end position="39"/>
    </location>
</feature>
<keyword evidence="4" id="KW-1185">Reference proteome</keyword>
<evidence type="ECO:0000313" key="4">
    <source>
        <dbReference type="Proteomes" id="UP000248857"/>
    </source>
</evidence>
<dbReference type="RefSeq" id="WP_146242467.1">
    <property type="nucleotide sequence ID" value="NZ_CAWNWM010000046.1"/>
</dbReference>
<evidence type="ECO:0000313" key="3">
    <source>
        <dbReference type="EMBL" id="PZD70272.1"/>
    </source>
</evidence>
<dbReference type="OrthoDB" id="532115at2"/>
<sequence>MAKYPLTVRKALGKKASLGPIPADMVVPSIMGFILALMARGAFNLDWPVAVMLCAMSFVFYFFLVGPKSWKFYSLFIKTPTLMRIIPRYLSPSSYERNQSQKKSRRTKGNRRRR</sequence>
<protein>
    <submittedName>
        <fullName evidence="3">Uncharacterized protein</fullName>
    </submittedName>
</protein>
<dbReference type="AlphaFoldDB" id="A0A2W1JGC6"/>
<keyword evidence="2" id="KW-0812">Transmembrane</keyword>
<keyword evidence="2" id="KW-0472">Membrane</keyword>
<dbReference type="Proteomes" id="UP000248857">
    <property type="component" value="Unassembled WGS sequence"/>
</dbReference>
<dbReference type="EMBL" id="PQWO01000046">
    <property type="protein sequence ID" value="PZD70272.1"/>
    <property type="molecule type" value="Genomic_DNA"/>
</dbReference>
<comment type="caution">
    <text evidence="3">The sequence shown here is derived from an EMBL/GenBank/DDBJ whole genome shotgun (WGS) entry which is preliminary data.</text>
</comment>
<feature type="compositionally biased region" description="Basic residues" evidence="1">
    <location>
        <begin position="100"/>
        <end position="114"/>
    </location>
</feature>
<feature type="region of interest" description="Disordered" evidence="1">
    <location>
        <begin position="94"/>
        <end position="114"/>
    </location>
</feature>
<evidence type="ECO:0000256" key="1">
    <source>
        <dbReference type="SAM" id="MobiDB-lite"/>
    </source>
</evidence>
<name>A0A2W1JGC6_9CYAN</name>
<evidence type="ECO:0000256" key="2">
    <source>
        <dbReference type="SAM" id="Phobius"/>
    </source>
</evidence>
<proteinExistence type="predicted"/>
<accession>A0A2W1JGC6</accession>
<reference evidence="3 4" key="1">
    <citation type="journal article" date="2018" name="Sci. Rep.">
        <title>A novel species of the marine cyanobacterium Acaryochloris with a unique pigment content and lifestyle.</title>
        <authorList>
            <person name="Partensky F."/>
            <person name="Six C."/>
            <person name="Ratin M."/>
            <person name="Garczarek L."/>
            <person name="Vaulot D."/>
            <person name="Probert I."/>
            <person name="Calteau A."/>
            <person name="Gourvil P."/>
            <person name="Marie D."/>
            <person name="Grebert T."/>
            <person name="Bouchier C."/>
            <person name="Le Panse S."/>
            <person name="Gachenot M."/>
            <person name="Rodriguez F."/>
            <person name="Garrido J.L."/>
        </authorList>
    </citation>
    <scope>NUCLEOTIDE SEQUENCE [LARGE SCALE GENOMIC DNA]</scope>
    <source>
        <strain evidence="3 4">RCC1774</strain>
    </source>
</reference>
<gene>
    <name evidence="3" type="ORF">C1752_14777</name>
</gene>
<keyword evidence="2" id="KW-1133">Transmembrane helix</keyword>